<evidence type="ECO:0000313" key="4">
    <source>
        <dbReference type="Proteomes" id="UP001139516"/>
    </source>
</evidence>
<proteinExistence type="predicted"/>
<feature type="signal peptide" evidence="2">
    <location>
        <begin position="1"/>
        <end position="36"/>
    </location>
</feature>
<feature type="compositionally biased region" description="Pro residues" evidence="1">
    <location>
        <begin position="247"/>
        <end position="262"/>
    </location>
</feature>
<keyword evidence="2" id="KW-0732">Signal</keyword>
<comment type="caution">
    <text evidence="3">The sequence shown here is derived from an EMBL/GenBank/DDBJ whole genome shotgun (WGS) entry which is preliminary data.</text>
</comment>
<evidence type="ECO:0000256" key="2">
    <source>
        <dbReference type="SAM" id="SignalP"/>
    </source>
</evidence>
<dbReference type="PROSITE" id="PS51318">
    <property type="entry name" value="TAT"/>
    <property type="match status" value="1"/>
</dbReference>
<dbReference type="Proteomes" id="UP001139516">
    <property type="component" value="Unassembled WGS sequence"/>
</dbReference>
<accession>A0A9X1YGN7</accession>
<dbReference type="EMBL" id="JALPRX010000071">
    <property type="protein sequence ID" value="MCK8785926.1"/>
    <property type="molecule type" value="Genomic_DNA"/>
</dbReference>
<reference evidence="3" key="1">
    <citation type="submission" date="2022-04" db="EMBL/GenBank/DDBJ databases">
        <title>Roseomonas acroporae sp. nov., isolated from coral Acropora digitifera.</title>
        <authorList>
            <person name="Sun H."/>
        </authorList>
    </citation>
    <scope>NUCLEOTIDE SEQUENCE</scope>
    <source>
        <strain evidence="3">NAR14</strain>
    </source>
</reference>
<name>A0A9X1YGN7_9PROT</name>
<sequence>MPRRGHPDLPRPAALALAAALATGALLAAGAPPARAQEAGRVQRIEEAQFRAGAGRITFGELPAHTPNPVYPPALYGGGPGSPTVRFGGFFQGRRMGRPEECPPGAVPTGCLAGRPSAPLTLDPAAPAALTLIDRSRPEEAPQLGGTPVFNGPVAIWFDADQAAVGLEGGVFDAIGSVAITIYDRQGQALGRVTNRRLGAEFLGLATADLVPRIAGLEFHLVGAEQGGFGVDNIRFGAPSQVELPDVTPPPAPSPRRAPILP</sequence>
<protein>
    <submittedName>
        <fullName evidence="3">PEP-CTERM sorting domain-containing protein</fullName>
    </submittedName>
</protein>
<organism evidence="3 4">
    <name type="scientific">Roseomonas acroporae</name>
    <dbReference type="NCBI Taxonomy" id="2937791"/>
    <lineage>
        <taxon>Bacteria</taxon>
        <taxon>Pseudomonadati</taxon>
        <taxon>Pseudomonadota</taxon>
        <taxon>Alphaproteobacteria</taxon>
        <taxon>Acetobacterales</taxon>
        <taxon>Roseomonadaceae</taxon>
        <taxon>Roseomonas</taxon>
    </lineage>
</organism>
<keyword evidence="4" id="KW-1185">Reference proteome</keyword>
<evidence type="ECO:0000256" key="1">
    <source>
        <dbReference type="SAM" id="MobiDB-lite"/>
    </source>
</evidence>
<dbReference type="InterPro" id="IPR006311">
    <property type="entry name" value="TAT_signal"/>
</dbReference>
<dbReference type="AlphaFoldDB" id="A0A9X1YGN7"/>
<feature type="chain" id="PRO_5040832194" evidence="2">
    <location>
        <begin position="37"/>
        <end position="262"/>
    </location>
</feature>
<dbReference type="RefSeq" id="WP_248668046.1">
    <property type="nucleotide sequence ID" value="NZ_JALPRX010000071.1"/>
</dbReference>
<feature type="region of interest" description="Disordered" evidence="1">
    <location>
        <begin position="241"/>
        <end position="262"/>
    </location>
</feature>
<gene>
    <name evidence="3" type="ORF">M0638_16225</name>
</gene>
<evidence type="ECO:0000313" key="3">
    <source>
        <dbReference type="EMBL" id="MCK8785926.1"/>
    </source>
</evidence>